<name>A0A8X6WTY9_9ARAC</name>
<evidence type="ECO:0000313" key="2">
    <source>
        <dbReference type="EMBL" id="GFY41293.1"/>
    </source>
</evidence>
<feature type="compositionally biased region" description="Basic and acidic residues" evidence="1">
    <location>
        <begin position="75"/>
        <end position="92"/>
    </location>
</feature>
<organism evidence="2 3">
    <name type="scientific">Trichonephila inaurata madagascariensis</name>
    <dbReference type="NCBI Taxonomy" id="2747483"/>
    <lineage>
        <taxon>Eukaryota</taxon>
        <taxon>Metazoa</taxon>
        <taxon>Ecdysozoa</taxon>
        <taxon>Arthropoda</taxon>
        <taxon>Chelicerata</taxon>
        <taxon>Arachnida</taxon>
        <taxon>Araneae</taxon>
        <taxon>Araneomorphae</taxon>
        <taxon>Entelegynae</taxon>
        <taxon>Araneoidea</taxon>
        <taxon>Nephilidae</taxon>
        <taxon>Trichonephila</taxon>
        <taxon>Trichonephila inaurata</taxon>
    </lineage>
</organism>
<evidence type="ECO:0000256" key="1">
    <source>
        <dbReference type="SAM" id="MobiDB-lite"/>
    </source>
</evidence>
<dbReference type="Proteomes" id="UP000886998">
    <property type="component" value="Unassembled WGS sequence"/>
</dbReference>
<keyword evidence="3" id="KW-1185">Reference proteome</keyword>
<dbReference type="EMBL" id="BMAV01002403">
    <property type="protein sequence ID" value="GFY41293.1"/>
    <property type="molecule type" value="Genomic_DNA"/>
</dbReference>
<evidence type="ECO:0000313" key="3">
    <source>
        <dbReference type="Proteomes" id="UP000886998"/>
    </source>
</evidence>
<comment type="caution">
    <text evidence="2">The sequence shown here is derived from an EMBL/GenBank/DDBJ whole genome shotgun (WGS) entry which is preliminary data.</text>
</comment>
<reference evidence="2" key="1">
    <citation type="submission" date="2020-08" db="EMBL/GenBank/DDBJ databases">
        <title>Multicomponent nature underlies the extraordinary mechanical properties of spider dragline silk.</title>
        <authorList>
            <person name="Kono N."/>
            <person name="Nakamura H."/>
            <person name="Mori M."/>
            <person name="Yoshida Y."/>
            <person name="Ohtoshi R."/>
            <person name="Malay A.D."/>
            <person name="Moran D.A.P."/>
            <person name="Tomita M."/>
            <person name="Numata K."/>
            <person name="Arakawa K."/>
        </authorList>
    </citation>
    <scope>NUCLEOTIDE SEQUENCE</scope>
</reference>
<sequence>MINFFYKKNFCNVTSLLTYRDEEYVSPFAISASAAYSRVTVYNNPQTGASHVLDDEKSRILGQLANVLNNAMRKRQAEMHSSDNSEAPNEGK</sequence>
<dbReference type="AlphaFoldDB" id="A0A8X6WTY9"/>
<proteinExistence type="predicted"/>
<feature type="region of interest" description="Disordered" evidence="1">
    <location>
        <begin position="73"/>
        <end position="92"/>
    </location>
</feature>
<protein>
    <submittedName>
        <fullName evidence="2">Uncharacterized protein</fullName>
    </submittedName>
</protein>
<gene>
    <name evidence="2" type="ORF">TNIN_22171</name>
</gene>
<accession>A0A8X6WTY9</accession>